<dbReference type="InterPro" id="IPR036770">
    <property type="entry name" value="Ankyrin_rpt-contain_sf"/>
</dbReference>
<organism evidence="9 10">
    <name type="scientific">Pycnococcus provasolii</name>
    <dbReference type="NCBI Taxonomy" id="41880"/>
    <lineage>
        <taxon>Eukaryota</taxon>
        <taxon>Viridiplantae</taxon>
        <taxon>Chlorophyta</taxon>
        <taxon>Pseudoscourfieldiophyceae</taxon>
        <taxon>Pseudoscourfieldiales</taxon>
        <taxon>Pycnococcaceae</taxon>
        <taxon>Pycnococcus</taxon>
    </lineage>
</organism>
<evidence type="ECO:0000259" key="8">
    <source>
        <dbReference type="PROSITE" id="PS50829"/>
    </source>
</evidence>
<comment type="caution">
    <text evidence="9">The sequence shown here is derived from an EMBL/GenBank/DDBJ whole genome shotgun (WGS) entry which is preliminary data.</text>
</comment>
<keyword evidence="1" id="KW-0479">Metal-binding</keyword>
<dbReference type="Pfam" id="PF00023">
    <property type="entry name" value="Ank"/>
    <property type="match status" value="1"/>
</dbReference>
<feature type="region of interest" description="Disordered" evidence="6">
    <location>
        <begin position="844"/>
        <end position="893"/>
    </location>
</feature>
<accession>A0A830HG65</accession>
<sequence>MANVGAWVRAHKGRKALLARVARREANAAAEAAVNFILDEVWEDVDRRMSRGPLLELLDRRDGGGGSHAPPPKPMTSPPSPPPWQQNSARQPPKEIANVDGALAYLRSLRVKTYTAASPRAHPPRTAGSDDRTAAVMGGPQWECRLCFARNEARSSSCRVCSRIRGAPPMYDLATAAVRRHVATASGRTTASSSESNEHVAKLAFAEARLKTRQTEALSKFTAWAEEGSSRGEDGAATVIQRIWRGGRVRAVVFDWALAARKARERERKRVLRAEALACAKHALELALRGCHAEIRQRRERSVAHNYGSWFGPPIDVANASSADNALDPSLQVLCEACARLRGRRQCASCARGGGITVATSMMEASAAGAGIRARLLGAPPTEALGGTLYSYWLAKEATLPPEDRRRLLSAVWKLQKSRASASLAAWKMAAKACARLRMAARYWRNRWVRAAFQIWNALLSERLAARRLAAAGSKSMADAAAKTAYAERRSRPRRGASRGGGTQLRTDDDGAIVSIPGRGFGTMQDAHDAAREMLDTVSAFHEASTLQVLDHVAQKLFCGDAKDGNGGITPRGGGHLDWYYRDGTGARQGPFKGDAMLRWFRAGFLHDATLPVCGIGVGSRYGGLSVSALASTTGGYLSLRQAMRRALDALVEEFAQARQQAQDFDAADTDDDDDSDNEDNDDEDEAAAAFVRWRAMNAVDALVRALMRRQIARRRGTMMDFCFGAWRRRVERVRLERNLRRTFCGETLDAQLVLRARQGDLQGVRRLARLGANATARGGCVVGGGRGALHVAARYGHADVCEELVKRCGADVYAKESMFGLDALGLWKHHQVKEATWWFGKEEKTTTAPAPAPPSSNAKRTQPPPPPLEDEGATTTAATRSRVWTRSGRRAS</sequence>
<dbReference type="PROSITE" id="PS50088">
    <property type="entry name" value="ANK_REPEAT"/>
    <property type="match status" value="1"/>
</dbReference>
<evidence type="ECO:0000256" key="1">
    <source>
        <dbReference type="ARBA" id="ARBA00022723"/>
    </source>
</evidence>
<evidence type="ECO:0000313" key="9">
    <source>
        <dbReference type="EMBL" id="GHP06306.1"/>
    </source>
</evidence>
<protein>
    <recommendedName>
        <fullName evidence="11">RanBP2-type domain-containing protein</fullName>
    </recommendedName>
</protein>
<dbReference type="PROSITE" id="PS50829">
    <property type="entry name" value="GYF"/>
    <property type="match status" value="1"/>
</dbReference>
<keyword evidence="4" id="KW-0040">ANK repeat</keyword>
<dbReference type="InterPro" id="IPR003169">
    <property type="entry name" value="GYF"/>
</dbReference>
<dbReference type="SUPFAM" id="SSF55277">
    <property type="entry name" value="GYF domain"/>
    <property type="match status" value="1"/>
</dbReference>
<evidence type="ECO:0000256" key="3">
    <source>
        <dbReference type="ARBA" id="ARBA00022833"/>
    </source>
</evidence>
<dbReference type="SMART" id="SM00444">
    <property type="entry name" value="GYF"/>
    <property type="match status" value="1"/>
</dbReference>
<reference evidence="9" key="1">
    <citation type="submission" date="2020-10" db="EMBL/GenBank/DDBJ databases">
        <title>Unveiling of a novel bifunctional photoreceptor, Dualchrome1, isolated from a cosmopolitan green alga.</title>
        <authorList>
            <person name="Suzuki S."/>
            <person name="Kawachi M."/>
        </authorList>
    </citation>
    <scope>NUCLEOTIDE SEQUENCE</scope>
    <source>
        <strain evidence="9">NIES 2893</strain>
    </source>
</reference>
<dbReference type="PROSITE" id="PS01358">
    <property type="entry name" value="ZF_RANBP2_1"/>
    <property type="match status" value="1"/>
</dbReference>
<feature type="region of interest" description="Disordered" evidence="6">
    <location>
        <begin position="662"/>
        <end position="683"/>
    </location>
</feature>
<dbReference type="Gene3D" id="3.30.1490.40">
    <property type="match status" value="1"/>
</dbReference>
<feature type="compositionally biased region" description="Acidic residues" evidence="6">
    <location>
        <begin position="666"/>
        <end position="683"/>
    </location>
</feature>
<dbReference type="GO" id="GO:0008270">
    <property type="term" value="F:zinc ion binding"/>
    <property type="evidence" value="ECO:0007669"/>
    <property type="project" value="UniProtKB-KW"/>
</dbReference>
<feature type="region of interest" description="Disordered" evidence="6">
    <location>
        <begin position="57"/>
        <end position="92"/>
    </location>
</feature>
<dbReference type="EMBL" id="BNJQ01000012">
    <property type="protein sequence ID" value="GHP06306.1"/>
    <property type="molecule type" value="Genomic_DNA"/>
</dbReference>
<feature type="region of interest" description="Disordered" evidence="6">
    <location>
        <begin position="483"/>
        <end position="509"/>
    </location>
</feature>
<dbReference type="InterPro" id="IPR001876">
    <property type="entry name" value="Znf_RanBP2"/>
</dbReference>
<keyword evidence="10" id="KW-1185">Reference proteome</keyword>
<evidence type="ECO:0000256" key="5">
    <source>
        <dbReference type="PROSITE-ProRule" id="PRU00322"/>
    </source>
</evidence>
<feature type="domain" description="RanBP2-type" evidence="7">
    <location>
        <begin position="137"/>
        <end position="167"/>
    </location>
</feature>
<feature type="domain" description="GYF" evidence="8">
    <location>
        <begin position="576"/>
        <end position="631"/>
    </location>
</feature>
<name>A0A830HG65_9CHLO</name>
<dbReference type="Pfam" id="PF02213">
    <property type="entry name" value="GYF"/>
    <property type="match status" value="1"/>
</dbReference>
<dbReference type="Proteomes" id="UP000660262">
    <property type="component" value="Unassembled WGS sequence"/>
</dbReference>
<dbReference type="PROSITE" id="PS50199">
    <property type="entry name" value="ZF_RANBP2_2"/>
    <property type="match status" value="1"/>
</dbReference>
<dbReference type="AlphaFoldDB" id="A0A830HG65"/>
<evidence type="ECO:0008006" key="11">
    <source>
        <dbReference type="Google" id="ProtNLM"/>
    </source>
</evidence>
<keyword evidence="2 5" id="KW-0863">Zinc-finger</keyword>
<feature type="compositionally biased region" description="Pro residues" evidence="6">
    <location>
        <begin position="69"/>
        <end position="84"/>
    </location>
</feature>
<feature type="repeat" description="ANK" evidence="4">
    <location>
        <begin position="785"/>
        <end position="818"/>
    </location>
</feature>
<gene>
    <name evidence="9" type="ORF">PPROV_000505300</name>
</gene>
<dbReference type="SUPFAM" id="SSF48403">
    <property type="entry name" value="Ankyrin repeat"/>
    <property type="match status" value="1"/>
</dbReference>
<dbReference type="InterPro" id="IPR002110">
    <property type="entry name" value="Ankyrin_rpt"/>
</dbReference>
<evidence type="ECO:0000259" key="7">
    <source>
        <dbReference type="PROSITE" id="PS50199"/>
    </source>
</evidence>
<proteinExistence type="predicted"/>
<evidence type="ECO:0000256" key="4">
    <source>
        <dbReference type="PROSITE-ProRule" id="PRU00023"/>
    </source>
</evidence>
<evidence type="ECO:0000256" key="2">
    <source>
        <dbReference type="ARBA" id="ARBA00022771"/>
    </source>
</evidence>
<dbReference type="InterPro" id="IPR035445">
    <property type="entry name" value="GYF-like_dom_sf"/>
</dbReference>
<dbReference type="Gene3D" id="1.25.40.20">
    <property type="entry name" value="Ankyrin repeat-containing domain"/>
    <property type="match status" value="1"/>
</dbReference>
<evidence type="ECO:0000313" key="10">
    <source>
        <dbReference type="Proteomes" id="UP000660262"/>
    </source>
</evidence>
<feature type="compositionally biased region" description="Polar residues" evidence="6">
    <location>
        <begin position="874"/>
        <end position="885"/>
    </location>
</feature>
<evidence type="ECO:0000256" key="6">
    <source>
        <dbReference type="SAM" id="MobiDB-lite"/>
    </source>
</evidence>
<keyword evidence="3" id="KW-0862">Zinc</keyword>